<evidence type="ECO:0000256" key="3">
    <source>
        <dbReference type="ARBA" id="ARBA00022617"/>
    </source>
</evidence>
<dbReference type="Pfam" id="PF00067">
    <property type="entry name" value="p450"/>
    <property type="match status" value="1"/>
</dbReference>
<dbReference type="InterPro" id="IPR002401">
    <property type="entry name" value="Cyt_P450_E_grp-I"/>
</dbReference>
<dbReference type="PANTHER" id="PTHR24287:SF1">
    <property type="entry name" value="P450, PUTATIVE (EUROFUNG)-RELATED"/>
    <property type="match status" value="1"/>
</dbReference>
<dbReference type="EMBL" id="JAUEPU010000046">
    <property type="protein sequence ID" value="KAK0486711.1"/>
    <property type="molecule type" value="Genomic_DNA"/>
</dbReference>
<dbReference type="InterPro" id="IPR017972">
    <property type="entry name" value="Cyt_P450_CS"/>
</dbReference>
<organism evidence="10 11">
    <name type="scientific">Armillaria luteobubalina</name>
    <dbReference type="NCBI Taxonomy" id="153913"/>
    <lineage>
        <taxon>Eukaryota</taxon>
        <taxon>Fungi</taxon>
        <taxon>Dikarya</taxon>
        <taxon>Basidiomycota</taxon>
        <taxon>Agaricomycotina</taxon>
        <taxon>Agaricomycetes</taxon>
        <taxon>Agaricomycetidae</taxon>
        <taxon>Agaricales</taxon>
        <taxon>Marasmiineae</taxon>
        <taxon>Physalacriaceae</taxon>
        <taxon>Armillaria</taxon>
    </lineage>
</organism>
<keyword evidence="11" id="KW-1185">Reference proteome</keyword>
<evidence type="ECO:0000313" key="11">
    <source>
        <dbReference type="Proteomes" id="UP001175228"/>
    </source>
</evidence>
<keyword evidence="6 8" id="KW-0408">Iron</keyword>
<reference evidence="10" key="1">
    <citation type="submission" date="2023-06" db="EMBL/GenBank/DDBJ databases">
        <authorList>
            <consortium name="Lawrence Berkeley National Laboratory"/>
            <person name="Ahrendt S."/>
            <person name="Sahu N."/>
            <person name="Indic B."/>
            <person name="Wong-Bajracharya J."/>
            <person name="Merenyi Z."/>
            <person name="Ke H.-M."/>
            <person name="Monk M."/>
            <person name="Kocsube S."/>
            <person name="Drula E."/>
            <person name="Lipzen A."/>
            <person name="Balint B."/>
            <person name="Henrissat B."/>
            <person name="Andreopoulos B."/>
            <person name="Martin F.M."/>
            <person name="Harder C.B."/>
            <person name="Rigling D."/>
            <person name="Ford K.L."/>
            <person name="Foster G.D."/>
            <person name="Pangilinan J."/>
            <person name="Papanicolaou A."/>
            <person name="Barry K."/>
            <person name="LaButti K."/>
            <person name="Viragh M."/>
            <person name="Koriabine M."/>
            <person name="Yan M."/>
            <person name="Riley R."/>
            <person name="Champramary S."/>
            <person name="Plett K.L."/>
            <person name="Tsai I.J."/>
            <person name="Slot J."/>
            <person name="Sipos G."/>
            <person name="Plett J."/>
            <person name="Nagy L.G."/>
            <person name="Grigoriev I.V."/>
        </authorList>
    </citation>
    <scope>NUCLEOTIDE SEQUENCE</scope>
    <source>
        <strain evidence="10">HWK02</strain>
    </source>
</reference>
<comment type="similarity">
    <text evidence="2 9">Belongs to the cytochrome P450 family.</text>
</comment>
<dbReference type="InterPro" id="IPR047146">
    <property type="entry name" value="Cyt_P450_E_CYP52_fungi"/>
</dbReference>
<dbReference type="GO" id="GO:0016705">
    <property type="term" value="F:oxidoreductase activity, acting on paired donors, with incorporation or reduction of molecular oxygen"/>
    <property type="evidence" value="ECO:0007669"/>
    <property type="project" value="InterPro"/>
</dbReference>
<dbReference type="GO" id="GO:0020037">
    <property type="term" value="F:heme binding"/>
    <property type="evidence" value="ECO:0007669"/>
    <property type="project" value="InterPro"/>
</dbReference>
<keyword evidence="7 9" id="KW-0503">Monooxygenase</keyword>
<comment type="caution">
    <text evidence="10">The sequence shown here is derived from an EMBL/GenBank/DDBJ whole genome shotgun (WGS) entry which is preliminary data.</text>
</comment>
<evidence type="ECO:0000256" key="2">
    <source>
        <dbReference type="ARBA" id="ARBA00010617"/>
    </source>
</evidence>
<dbReference type="PRINTS" id="PR00385">
    <property type="entry name" value="P450"/>
</dbReference>
<evidence type="ECO:0000256" key="5">
    <source>
        <dbReference type="ARBA" id="ARBA00023002"/>
    </source>
</evidence>
<dbReference type="Gene3D" id="1.10.630.10">
    <property type="entry name" value="Cytochrome P450"/>
    <property type="match status" value="1"/>
</dbReference>
<dbReference type="Proteomes" id="UP001175228">
    <property type="component" value="Unassembled WGS sequence"/>
</dbReference>
<dbReference type="PANTHER" id="PTHR24287">
    <property type="entry name" value="P450, PUTATIVE (EUROFUNG)-RELATED"/>
    <property type="match status" value="1"/>
</dbReference>
<evidence type="ECO:0000256" key="7">
    <source>
        <dbReference type="ARBA" id="ARBA00023033"/>
    </source>
</evidence>
<comment type="cofactor">
    <cofactor evidence="1 8">
        <name>heme</name>
        <dbReference type="ChEBI" id="CHEBI:30413"/>
    </cofactor>
</comment>
<dbReference type="PROSITE" id="PS00086">
    <property type="entry name" value="CYTOCHROME_P450"/>
    <property type="match status" value="1"/>
</dbReference>
<dbReference type="AlphaFoldDB" id="A0AA39PN29"/>
<proteinExistence type="inferred from homology"/>
<keyword evidence="4 8" id="KW-0479">Metal-binding</keyword>
<evidence type="ECO:0000313" key="10">
    <source>
        <dbReference type="EMBL" id="KAK0486711.1"/>
    </source>
</evidence>
<accession>A0AA39PN29</accession>
<evidence type="ECO:0000256" key="9">
    <source>
        <dbReference type="RuleBase" id="RU000461"/>
    </source>
</evidence>
<keyword evidence="3 8" id="KW-0349">Heme</keyword>
<dbReference type="SUPFAM" id="SSF48264">
    <property type="entry name" value="Cytochrome P450"/>
    <property type="match status" value="1"/>
</dbReference>
<dbReference type="GO" id="GO:0004497">
    <property type="term" value="F:monooxygenase activity"/>
    <property type="evidence" value="ECO:0007669"/>
    <property type="project" value="UniProtKB-KW"/>
</dbReference>
<feature type="binding site" description="axial binding residue" evidence="8">
    <location>
        <position position="542"/>
    </location>
    <ligand>
        <name>heme</name>
        <dbReference type="ChEBI" id="CHEBI:30413"/>
    </ligand>
    <ligandPart>
        <name>Fe</name>
        <dbReference type="ChEBI" id="CHEBI:18248"/>
    </ligandPart>
</feature>
<evidence type="ECO:0000256" key="6">
    <source>
        <dbReference type="ARBA" id="ARBA00023004"/>
    </source>
</evidence>
<dbReference type="PRINTS" id="PR00463">
    <property type="entry name" value="EP450I"/>
</dbReference>
<name>A0AA39PN29_9AGAR</name>
<evidence type="ECO:0000256" key="8">
    <source>
        <dbReference type="PIRSR" id="PIRSR602401-1"/>
    </source>
</evidence>
<sequence>MFMVFTSDMSWRYYLRSISEVQQQLVYTPLWILQSALAKSGFVLPSWFFLAGPAVVQFIVRPAHAWLIGFTIRREANRIGALLLPNVQESSVSILNRVVDGFKNGYPGEPFLMWSEQYGHTFSFSSLSDRRIFTAEPEHIKAVLATQFQDFEKGLAFAESPVVYPVINAEFQDLSSLMLLKRLRAWESLTLMYIMHVLQALRLSFHYRFHRTTTRPFFNKDRISDFDNFERHAVSTISQIQMRLREGYPVDFQDIVARFTMDSATEYLFGKDANSIAAGLPYPAGSPMVGNLRFIDHPSNPFVKAFAEAQEHTSIRLQKGPSWPLSELWGDKVQPFRDVINDFVQPMLSEALARKAKGVKSMGLDKEVESMSLLDRLLQVTDNPKVVQDELINILVAGRDTTSSLLTLAVYMICEHPDMVARLWSEILEKVGTGKPTYDDIRDTKYLRAFLNETLRLYPTVPENNRSSKVATTLPNKGGTPYYIPRGTRIVYSVFLMHRRTDLWGPDALEFDPDRFLDNRVHKYLTPNPFIFAPFNAGPRICLGQQFAYNEASYYLVRLLQTFSSFSLAVDAQPPESVPPKSWTRTLGTTKGREKIMLGRYVTLFAKGGLWVRMEEAKEEALL</sequence>
<keyword evidence="5 9" id="KW-0560">Oxidoreductase</keyword>
<evidence type="ECO:0000256" key="4">
    <source>
        <dbReference type="ARBA" id="ARBA00022723"/>
    </source>
</evidence>
<protein>
    <submittedName>
        <fullName evidence="10">Cytochrome P450 monooxygenase pc-3</fullName>
    </submittedName>
</protein>
<dbReference type="GO" id="GO:0005506">
    <property type="term" value="F:iron ion binding"/>
    <property type="evidence" value="ECO:0007669"/>
    <property type="project" value="InterPro"/>
</dbReference>
<evidence type="ECO:0000256" key="1">
    <source>
        <dbReference type="ARBA" id="ARBA00001971"/>
    </source>
</evidence>
<dbReference type="InterPro" id="IPR036396">
    <property type="entry name" value="Cyt_P450_sf"/>
</dbReference>
<gene>
    <name evidence="10" type="ORF">EDD18DRAFT_1425499</name>
</gene>
<dbReference type="InterPro" id="IPR001128">
    <property type="entry name" value="Cyt_P450"/>
</dbReference>